<protein>
    <submittedName>
        <fullName evidence="2">Uncharacterized protein</fullName>
    </submittedName>
</protein>
<keyword evidence="1" id="KW-1133">Transmembrane helix</keyword>
<name>W4LZ55_ENTF1</name>
<feature type="transmembrane region" description="Helical" evidence="1">
    <location>
        <begin position="38"/>
        <end position="55"/>
    </location>
</feature>
<evidence type="ECO:0000313" key="3">
    <source>
        <dbReference type="Proteomes" id="UP000019141"/>
    </source>
</evidence>
<comment type="caution">
    <text evidence="2">The sequence shown here is derived from an EMBL/GenBank/DDBJ whole genome shotgun (WGS) entry which is preliminary data.</text>
</comment>
<proteinExistence type="predicted"/>
<gene>
    <name evidence="2" type="ORF">ETSY1_00660</name>
</gene>
<sequence>MLLLKAHRLLIASGIVMCIIFVIRQVVTYTRTYAPTDLLGALVAAGVVVALGLYYRSLRNKTLS</sequence>
<dbReference type="AlphaFoldDB" id="W4LZ55"/>
<keyword evidence="1" id="KW-0472">Membrane</keyword>
<evidence type="ECO:0000256" key="1">
    <source>
        <dbReference type="SAM" id="Phobius"/>
    </source>
</evidence>
<organism evidence="2 3">
    <name type="scientific">Entotheonella factor</name>
    <dbReference type="NCBI Taxonomy" id="1429438"/>
    <lineage>
        <taxon>Bacteria</taxon>
        <taxon>Pseudomonadati</taxon>
        <taxon>Nitrospinota/Tectimicrobiota group</taxon>
        <taxon>Candidatus Tectimicrobiota</taxon>
        <taxon>Candidatus Entotheonellia</taxon>
        <taxon>Candidatus Entotheonellales</taxon>
        <taxon>Candidatus Entotheonellaceae</taxon>
        <taxon>Candidatus Entotheonella</taxon>
    </lineage>
</organism>
<keyword evidence="1" id="KW-0812">Transmembrane</keyword>
<keyword evidence="3" id="KW-1185">Reference proteome</keyword>
<accession>W4LZ55</accession>
<reference evidence="2 3" key="1">
    <citation type="journal article" date="2014" name="Nature">
        <title>An environmental bacterial taxon with a large and distinct metabolic repertoire.</title>
        <authorList>
            <person name="Wilson M.C."/>
            <person name="Mori T."/>
            <person name="Ruckert C."/>
            <person name="Uria A.R."/>
            <person name="Helf M.J."/>
            <person name="Takada K."/>
            <person name="Gernert C."/>
            <person name="Steffens U.A."/>
            <person name="Heycke N."/>
            <person name="Schmitt S."/>
            <person name="Rinke C."/>
            <person name="Helfrich E.J."/>
            <person name="Brachmann A.O."/>
            <person name="Gurgui C."/>
            <person name="Wakimoto T."/>
            <person name="Kracht M."/>
            <person name="Crusemann M."/>
            <person name="Hentschel U."/>
            <person name="Abe I."/>
            <person name="Matsunaga S."/>
            <person name="Kalinowski J."/>
            <person name="Takeyama H."/>
            <person name="Piel J."/>
        </authorList>
    </citation>
    <scope>NUCLEOTIDE SEQUENCE [LARGE SCALE GENOMIC DNA]</scope>
    <source>
        <strain evidence="3">TSY1</strain>
    </source>
</reference>
<dbReference type="Proteomes" id="UP000019141">
    <property type="component" value="Unassembled WGS sequence"/>
</dbReference>
<feature type="transmembrane region" description="Helical" evidence="1">
    <location>
        <begin position="9"/>
        <end position="26"/>
    </location>
</feature>
<dbReference type="HOGENOM" id="CLU_2859337_0_0_7"/>
<dbReference type="EMBL" id="AZHW01000066">
    <property type="protein sequence ID" value="ETX03215.1"/>
    <property type="molecule type" value="Genomic_DNA"/>
</dbReference>
<evidence type="ECO:0000313" key="2">
    <source>
        <dbReference type="EMBL" id="ETX03215.1"/>
    </source>
</evidence>